<dbReference type="Gene3D" id="3.10.110.10">
    <property type="entry name" value="Ubiquitin Conjugating Enzyme"/>
    <property type="match status" value="1"/>
</dbReference>
<keyword evidence="1" id="KW-0808">Transferase</keyword>
<protein>
    <submittedName>
        <fullName evidence="6">Ubiquitin-conjugating enzyme E2 S</fullName>
    </submittedName>
</protein>
<feature type="domain" description="UBC core" evidence="5">
    <location>
        <begin position="112"/>
        <end position="265"/>
    </location>
</feature>
<keyword evidence="7" id="KW-1185">Reference proteome</keyword>
<dbReference type="Pfam" id="PF00179">
    <property type="entry name" value="UQ_con"/>
    <property type="match status" value="1"/>
</dbReference>
<evidence type="ECO:0000313" key="6">
    <source>
        <dbReference type="EMBL" id="KAK1150665.1"/>
    </source>
</evidence>
<feature type="region of interest" description="Disordered" evidence="4">
    <location>
        <begin position="265"/>
        <end position="324"/>
    </location>
</feature>
<evidence type="ECO:0000256" key="4">
    <source>
        <dbReference type="SAM" id="MobiDB-lite"/>
    </source>
</evidence>
<gene>
    <name evidence="6" type="primary">ube2s</name>
    <name evidence="6" type="ORF">AOXY_G33706</name>
</gene>
<dbReference type="Proteomes" id="UP001230051">
    <property type="component" value="Unassembled WGS sequence"/>
</dbReference>
<dbReference type="InterPro" id="IPR000608">
    <property type="entry name" value="UBC"/>
</dbReference>
<evidence type="ECO:0000256" key="3">
    <source>
        <dbReference type="PROSITE-ProRule" id="PRU10133"/>
    </source>
</evidence>
<organism evidence="6 7">
    <name type="scientific">Acipenser oxyrinchus oxyrinchus</name>
    <dbReference type="NCBI Taxonomy" id="40147"/>
    <lineage>
        <taxon>Eukaryota</taxon>
        <taxon>Metazoa</taxon>
        <taxon>Chordata</taxon>
        <taxon>Craniata</taxon>
        <taxon>Vertebrata</taxon>
        <taxon>Euteleostomi</taxon>
        <taxon>Actinopterygii</taxon>
        <taxon>Chondrostei</taxon>
        <taxon>Acipenseriformes</taxon>
        <taxon>Acipenseridae</taxon>
        <taxon>Acipenser</taxon>
    </lineage>
</organism>
<comment type="caution">
    <text evidence="6">The sequence shown here is derived from an EMBL/GenBank/DDBJ whole genome shotgun (WGS) entry which is preliminary data.</text>
</comment>
<dbReference type="PANTHER" id="PTHR24068">
    <property type="entry name" value="UBIQUITIN-CONJUGATING ENZYME E2"/>
    <property type="match status" value="1"/>
</dbReference>
<evidence type="ECO:0000259" key="5">
    <source>
        <dbReference type="PROSITE" id="PS50127"/>
    </source>
</evidence>
<evidence type="ECO:0000256" key="1">
    <source>
        <dbReference type="ARBA" id="ARBA00022679"/>
    </source>
</evidence>
<feature type="active site" description="Glycyl thioester intermediate" evidence="3">
    <location>
        <position position="203"/>
    </location>
</feature>
<proteinExistence type="predicted"/>
<reference evidence="6" key="1">
    <citation type="submission" date="2022-02" db="EMBL/GenBank/DDBJ databases">
        <title>Atlantic sturgeon de novo genome assembly.</title>
        <authorList>
            <person name="Stock M."/>
            <person name="Klopp C."/>
            <person name="Guiguen Y."/>
            <person name="Cabau C."/>
            <person name="Parinello H."/>
            <person name="Santidrian Yebra-Pimentel E."/>
            <person name="Kuhl H."/>
            <person name="Dirks R.P."/>
            <person name="Guessner J."/>
            <person name="Wuertz S."/>
            <person name="Du K."/>
            <person name="Schartl M."/>
        </authorList>
    </citation>
    <scope>NUCLEOTIDE SEQUENCE</scope>
    <source>
        <strain evidence="6">STURGEONOMICS-FGT-2020</strain>
        <tissue evidence="6">Whole blood</tissue>
    </source>
</reference>
<dbReference type="SMART" id="SM00212">
    <property type="entry name" value="UBCc"/>
    <property type="match status" value="1"/>
</dbReference>
<dbReference type="InterPro" id="IPR023313">
    <property type="entry name" value="UBQ-conjugating_AS"/>
</dbReference>
<evidence type="ECO:0000256" key="2">
    <source>
        <dbReference type="ARBA" id="ARBA00022786"/>
    </source>
</evidence>
<dbReference type="PROSITE" id="PS00183">
    <property type="entry name" value="UBC_1"/>
    <property type="match status" value="1"/>
</dbReference>
<accession>A0AAD8CHB6</accession>
<sequence>MHCADIAESSSVHSSQVQLVLIHCADIAEFDTVLTSLSLIHCADIAESSSVHSSQVQLVLMHCADIAESSSVHSSQVRLVLMHCADIAESSSVHSSQVRLVLIHCAGIAESSSVHSSQVRLVLIHCADIAESSSVHSSQVRLVLIHCAGIAESSSVHSSQREPHFGACSDRLVLGKDFPASPPKGYFLTKIFHPNVGPSGEICVNVLKRDWRAELGIRHILLTIRCLLIHPNPESALNPEAGRLLLEGYPAFASRARLLTEIHAIGGAEGGGPPQPKKHAGERGSRGVGGGSGKKKGGEETSATQTVRERERTGQGGPKPAPCSPTPDYCTPLLIHLNKLSVSVSTPQTGPVPLKLHSLCLLNVCFWFCSLSFGVCRCTLIPLGSASLCSHGADWLLVYDAGLFILNSRSHVQHSKPKGLQLPLALTVTASGEACWGLEFCL</sequence>
<dbReference type="EMBL" id="JAGXEW010000057">
    <property type="protein sequence ID" value="KAK1150665.1"/>
    <property type="molecule type" value="Genomic_DNA"/>
</dbReference>
<name>A0AAD8CHB6_ACIOX</name>
<dbReference type="PROSITE" id="PS50127">
    <property type="entry name" value="UBC_2"/>
    <property type="match status" value="1"/>
</dbReference>
<dbReference type="AlphaFoldDB" id="A0AAD8CHB6"/>
<dbReference type="SUPFAM" id="SSF54495">
    <property type="entry name" value="UBC-like"/>
    <property type="match status" value="1"/>
</dbReference>
<dbReference type="CDD" id="cd23804">
    <property type="entry name" value="UBCc_UBE2S"/>
    <property type="match status" value="1"/>
</dbReference>
<dbReference type="InterPro" id="IPR016135">
    <property type="entry name" value="UBQ-conjugating_enzyme/RWD"/>
</dbReference>
<keyword evidence="2" id="KW-0833">Ubl conjugation pathway</keyword>
<dbReference type="GO" id="GO:0016740">
    <property type="term" value="F:transferase activity"/>
    <property type="evidence" value="ECO:0007669"/>
    <property type="project" value="UniProtKB-KW"/>
</dbReference>
<evidence type="ECO:0000313" key="7">
    <source>
        <dbReference type="Proteomes" id="UP001230051"/>
    </source>
</evidence>